<evidence type="ECO:0000256" key="2">
    <source>
        <dbReference type="ARBA" id="ARBA00023125"/>
    </source>
</evidence>
<comment type="caution">
    <text evidence="5">The sequence shown here is derived from an EMBL/GenBank/DDBJ whole genome shotgun (WGS) entry which is preliminary data.</text>
</comment>
<dbReference type="OrthoDB" id="9028214at2"/>
<dbReference type="InterPro" id="IPR008920">
    <property type="entry name" value="TF_FadR/GntR_C"/>
</dbReference>
<dbReference type="InterPro" id="IPR000524">
    <property type="entry name" value="Tscrpt_reg_HTH_GntR"/>
</dbReference>
<evidence type="ECO:0000313" key="6">
    <source>
        <dbReference type="Proteomes" id="UP000284021"/>
    </source>
</evidence>
<dbReference type="SUPFAM" id="SSF46785">
    <property type="entry name" value="Winged helix' DNA-binding domain"/>
    <property type="match status" value="1"/>
</dbReference>
<dbReference type="PANTHER" id="PTHR43537:SF5">
    <property type="entry name" value="UXU OPERON TRANSCRIPTIONAL REGULATOR"/>
    <property type="match status" value="1"/>
</dbReference>
<dbReference type="InterPro" id="IPR036390">
    <property type="entry name" value="WH_DNA-bd_sf"/>
</dbReference>
<dbReference type="Gene3D" id="1.10.10.10">
    <property type="entry name" value="Winged helix-like DNA-binding domain superfamily/Winged helix DNA-binding domain"/>
    <property type="match status" value="1"/>
</dbReference>
<name>A0A418X929_9PSED</name>
<evidence type="ECO:0000256" key="3">
    <source>
        <dbReference type="ARBA" id="ARBA00023163"/>
    </source>
</evidence>
<dbReference type="InterPro" id="IPR036388">
    <property type="entry name" value="WH-like_DNA-bd_sf"/>
</dbReference>
<proteinExistence type="predicted"/>
<dbReference type="EMBL" id="QYUR01000008">
    <property type="protein sequence ID" value="RJG08995.1"/>
    <property type="molecule type" value="Genomic_DNA"/>
</dbReference>
<dbReference type="InterPro" id="IPR011711">
    <property type="entry name" value="GntR_C"/>
</dbReference>
<accession>A0A418X929</accession>
<keyword evidence="3" id="KW-0804">Transcription</keyword>
<dbReference type="SMART" id="SM00895">
    <property type="entry name" value="FCD"/>
    <property type="match status" value="1"/>
</dbReference>
<dbReference type="RefSeq" id="WP_119956794.1">
    <property type="nucleotide sequence ID" value="NZ_QYUR01000008.1"/>
</dbReference>
<evidence type="ECO:0000259" key="4">
    <source>
        <dbReference type="PROSITE" id="PS50949"/>
    </source>
</evidence>
<dbReference type="Pfam" id="PF07729">
    <property type="entry name" value="FCD"/>
    <property type="match status" value="1"/>
</dbReference>
<dbReference type="AlphaFoldDB" id="A0A418X929"/>
<sequence>MSKVKTREPFQRRKISDMVAEDLRRWIAQENLQPGDRLPNEKALLEHYSCSKGTIREALKSLEVQGLVKMCTGPNGGPEICTVSLDVIMQQLRTFLHFQKLDFKQIYTLRQSLEVILAKSVVDKLGAEHLTQLQDNIDTYERYRDQGDRISARRTELEFHDILTKVCDNPILAFMCRFINGLLRDLVEYRSDQYDEHEAFGSHNIDSHRQLLDAYQRRDGATVEKLMSEHMHCAASFMQRLDAQFSKDLLSDSQ</sequence>
<gene>
    <name evidence="5" type="ORF">D3879_24530</name>
</gene>
<dbReference type="GO" id="GO:0003677">
    <property type="term" value="F:DNA binding"/>
    <property type="evidence" value="ECO:0007669"/>
    <property type="project" value="UniProtKB-KW"/>
</dbReference>
<organism evidence="5 6">
    <name type="scientific">Pseudomonas cavernicola</name>
    <dbReference type="NCBI Taxonomy" id="2320866"/>
    <lineage>
        <taxon>Bacteria</taxon>
        <taxon>Pseudomonadati</taxon>
        <taxon>Pseudomonadota</taxon>
        <taxon>Gammaproteobacteria</taxon>
        <taxon>Pseudomonadales</taxon>
        <taxon>Pseudomonadaceae</taxon>
        <taxon>Pseudomonas</taxon>
    </lineage>
</organism>
<dbReference type="Pfam" id="PF00392">
    <property type="entry name" value="GntR"/>
    <property type="match status" value="1"/>
</dbReference>
<dbReference type="GO" id="GO:0003700">
    <property type="term" value="F:DNA-binding transcription factor activity"/>
    <property type="evidence" value="ECO:0007669"/>
    <property type="project" value="InterPro"/>
</dbReference>
<dbReference type="SMART" id="SM00345">
    <property type="entry name" value="HTH_GNTR"/>
    <property type="match status" value="1"/>
</dbReference>
<dbReference type="CDD" id="cd07377">
    <property type="entry name" value="WHTH_GntR"/>
    <property type="match status" value="1"/>
</dbReference>
<keyword evidence="6" id="KW-1185">Reference proteome</keyword>
<reference evidence="5 6" key="1">
    <citation type="submission" date="2018-09" db="EMBL/GenBank/DDBJ databases">
        <authorList>
            <person name="Zhu H."/>
        </authorList>
    </citation>
    <scope>NUCLEOTIDE SEQUENCE [LARGE SCALE GENOMIC DNA]</scope>
    <source>
        <strain evidence="5 6">K1S02-6</strain>
    </source>
</reference>
<dbReference type="Gene3D" id="1.20.120.530">
    <property type="entry name" value="GntR ligand-binding domain-like"/>
    <property type="match status" value="1"/>
</dbReference>
<dbReference type="PROSITE" id="PS50949">
    <property type="entry name" value="HTH_GNTR"/>
    <property type="match status" value="1"/>
</dbReference>
<dbReference type="SUPFAM" id="SSF48008">
    <property type="entry name" value="GntR ligand-binding domain-like"/>
    <property type="match status" value="1"/>
</dbReference>
<evidence type="ECO:0000313" key="5">
    <source>
        <dbReference type="EMBL" id="RJG08995.1"/>
    </source>
</evidence>
<dbReference type="PRINTS" id="PR00035">
    <property type="entry name" value="HTHGNTR"/>
</dbReference>
<protein>
    <submittedName>
        <fullName evidence="5">FadR family transcriptional regulator</fullName>
    </submittedName>
</protein>
<keyword evidence="1" id="KW-0805">Transcription regulation</keyword>
<evidence type="ECO:0000256" key="1">
    <source>
        <dbReference type="ARBA" id="ARBA00023015"/>
    </source>
</evidence>
<feature type="domain" description="HTH gntR-type" evidence="4">
    <location>
        <begin position="13"/>
        <end position="83"/>
    </location>
</feature>
<dbReference type="Proteomes" id="UP000284021">
    <property type="component" value="Unassembled WGS sequence"/>
</dbReference>
<dbReference type="PANTHER" id="PTHR43537">
    <property type="entry name" value="TRANSCRIPTIONAL REGULATOR, GNTR FAMILY"/>
    <property type="match status" value="1"/>
</dbReference>
<keyword evidence="2" id="KW-0238">DNA-binding</keyword>